<dbReference type="RefSeq" id="XP_049149875.1">
    <property type="nucleotide sequence ID" value="XM_049292729.1"/>
</dbReference>
<accession>A0A9Q8WM02</accession>
<keyword evidence="2" id="KW-1185">Reference proteome</keyword>
<sequence>MLLSAPRKQSKKGNNTGLLSQITVPFPETRHKNAALRLEFFNHQTEHSQGTTKLGLTAWHVIGFVPPGPVRLVSSPPESATHRPSCHGLSAARSPFLVETLESPEKREPVHPQLSPSYPPLRVLGASELHCPPAFTCRNAITSQRLLPKLAASPTTNDSAC</sequence>
<evidence type="ECO:0000313" key="2">
    <source>
        <dbReference type="Proteomes" id="UP000830671"/>
    </source>
</evidence>
<protein>
    <submittedName>
        <fullName evidence="1">Uncharacterized protein</fullName>
    </submittedName>
</protein>
<organism evidence="1 2">
    <name type="scientific">Colletotrichum lupini</name>
    <dbReference type="NCBI Taxonomy" id="145971"/>
    <lineage>
        <taxon>Eukaryota</taxon>
        <taxon>Fungi</taxon>
        <taxon>Dikarya</taxon>
        <taxon>Ascomycota</taxon>
        <taxon>Pezizomycotina</taxon>
        <taxon>Sordariomycetes</taxon>
        <taxon>Hypocreomycetidae</taxon>
        <taxon>Glomerellales</taxon>
        <taxon>Glomerellaceae</taxon>
        <taxon>Colletotrichum</taxon>
        <taxon>Colletotrichum acutatum species complex</taxon>
    </lineage>
</organism>
<dbReference type="Proteomes" id="UP000830671">
    <property type="component" value="Chromosome 7"/>
</dbReference>
<dbReference type="AlphaFoldDB" id="A0A9Q8WM02"/>
<dbReference type="GeneID" id="73347739"/>
<name>A0A9Q8WM02_9PEZI</name>
<gene>
    <name evidence="1" type="ORF">CLUP02_13792</name>
</gene>
<reference evidence="1" key="1">
    <citation type="journal article" date="2021" name="Mol. Plant Microbe Interact.">
        <title>Complete Genome Sequence of the Plant-Pathogenic Fungus Colletotrichum lupini.</title>
        <authorList>
            <person name="Baroncelli R."/>
            <person name="Pensec F."/>
            <person name="Da Lio D."/>
            <person name="Boufleur T."/>
            <person name="Vicente I."/>
            <person name="Sarrocco S."/>
            <person name="Picot A."/>
            <person name="Baraldi E."/>
            <person name="Sukno S."/>
            <person name="Thon M."/>
            <person name="Le Floch G."/>
        </authorList>
    </citation>
    <scope>NUCLEOTIDE SEQUENCE</scope>
    <source>
        <strain evidence="1">IMI 504893</strain>
    </source>
</reference>
<proteinExistence type="predicted"/>
<evidence type="ECO:0000313" key="1">
    <source>
        <dbReference type="EMBL" id="UQC88269.1"/>
    </source>
</evidence>
<dbReference type="EMBL" id="CP019479">
    <property type="protein sequence ID" value="UQC88269.1"/>
    <property type="molecule type" value="Genomic_DNA"/>
</dbReference>
<dbReference type="KEGG" id="clup:CLUP02_13792"/>